<dbReference type="SMART" id="SM00408">
    <property type="entry name" value="IGc2"/>
    <property type="match status" value="3"/>
</dbReference>
<sequence>MEMLFKNFFIVLIIINIHLTYGRATEALTNASIPGSTTPAVVTLDTERPEFSPESQFESQQDANNYEDNNSASSVIFVDVPQHTETALGTSVLLACRTAHPVVDCQWSWQPLPPVNLPLPDINPSNSNETTREILQVSTEAVFSPPTEANTQSLPVKQFPAFGNNSNDCSVRFKNYKYEQVGYWTCAARTTVNTSFVSTLPAKLSIVAHTPVTEDPITFLESDDAIEAAPSSPFEIPCRTLSPVSECQWSWRLANQTELWNIEVKKFPSFGANNTDCTIKFPSALPEKEGLWTCGVLSNSAQNSSSFVVNRPIKLLLSEVEFIQLSRGIQTALGESALLRCQVNKPVVQCEWSWKPLNSSKEPMVIKNFVPNDDNKHDCSVRFKNVLEEEEGLWTCAVRLTSHGRLHEAAPAKFTLLPSAKINFTEAPENMSVAVSSHQLLKCVANTRVEKCTWLWKSLNDDGEVVAKDSFPSYGSLGTNCSLNLKAIRLEDQGYWACQAIAPNNVILSSPYAEVIVYKQEKVEFSELLQDIQISSGSSVYLRCVTSSLVEQCRWSLTPVNSNTTVVVKQFKPVVPAGRDCSVRLSHALAEQEGLWTCGVKVHGTETYMNAPPAKLSLLEPEPVRVVITTNTHEIVTLGCKLYPLPSDTTCQWAHDLKDKKRTNVTHKLRQGVLMNHTSGICTIQFKPDVNDLGLWTCKFIIKTDKGNFVLGNSSLTLVIKYTEDQRLGWIVGAATTFVLFLMILAVVLIVWRARLFTMESTRIFETAPLREKNREDRKDSVDLELSDTRLSVHSSSNSVLSRNSTFLRNADKYQHPR</sequence>
<comment type="subcellular location">
    <subcellularLocation>
        <location evidence="1">Cytoplasm</location>
    </subcellularLocation>
</comment>
<dbReference type="InterPro" id="IPR003598">
    <property type="entry name" value="Ig_sub2"/>
</dbReference>
<keyword evidence="3" id="KW-0597">Phosphoprotein</keyword>
<comment type="caution">
    <text evidence="8">The sequence shown here is derived from an EMBL/GenBank/DDBJ whole genome shotgun (WGS) entry which is preliminary data.</text>
</comment>
<keyword evidence="6" id="KW-0732">Signal</keyword>
<keyword evidence="2" id="KW-0963">Cytoplasm</keyword>
<dbReference type="PANTHER" id="PTHR35971">
    <property type="entry name" value="SI:DKEY-31G6.6"/>
    <property type="match status" value="1"/>
</dbReference>
<protein>
    <recommendedName>
        <fullName evidence="7">Ig-like domain-containing protein</fullName>
    </recommendedName>
</protein>
<feature type="transmembrane region" description="Helical" evidence="5">
    <location>
        <begin position="728"/>
        <end position="752"/>
    </location>
</feature>
<feature type="domain" description="Ig-like" evidence="7">
    <location>
        <begin position="511"/>
        <end position="617"/>
    </location>
</feature>
<dbReference type="InterPro" id="IPR007110">
    <property type="entry name" value="Ig-like_dom"/>
</dbReference>
<evidence type="ECO:0000256" key="4">
    <source>
        <dbReference type="ARBA" id="ARBA00023157"/>
    </source>
</evidence>
<reference evidence="8" key="2">
    <citation type="submission" date="2021-04" db="EMBL/GenBank/DDBJ databases">
        <title>Genome-wide patterns of bracovirus chromosomal integration into multiple host tissues during parasitism.</title>
        <authorList>
            <person name="Chebbi M.A.C."/>
        </authorList>
    </citation>
    <scope>NUCLEOTIDE SEQUENCE</scope>
    <source>
        <tissue evidence="8">Whole body</tissue>
    </source>
</reference>
<organism evidence="8 9">
    <name type="scientific">Cotesia typhae</name>
    <dbReference type="NCBI Taxonomy" id="2053667"/>
    <lineage>
        <taxon>Eukaryota</taxon>
        <taxon>Metazoa</taxon>
        <taxon>Ecdysozoa</taxon>
        <taxon>Arthropoda</taxon>
        <taxon>Hexapoda</taxon>
        <taxon>Insecta</taxon>
        <taxon>Pterygota</taxon>
        <taxon>Neoptera</taxon>
        <taxon>Endopterygota</taxon>
        <taxon>Hymenoptera</taxon>
        <taxon>Apocrita</taxon>
        <taxon>Ichneumonoidea</taxon>
        <taxon>Braconidae</taxon>
        <taxon>Microgastrinae</taxon>
        <taxon>Cotesia</taxon>
    </lineage>
</organism>
<proteinExistence type="predicted"/>
<feature type="chain" id="PRO_5035319532" description="Ig-like domain-containing protein" evidence="6">
    <location>
        <begin position="25"/>
        <end position="818"/>
    </location>
</feature>
<evidence type="ECO:0000313" key="9">
    <source>
        <dbReference type="Proteomes" id="UP000729913"/>
    </source>
</evidence>
<evidence type="ECO:0000313" key="8">
    <source>
        <dbReference type="EMBL" id="KAG8039242.1"/>
    </source>
</evidence>
<dbReference type="PROSITE" id="PS50835">
    <property type="entry name" value="IG_LIKE"/>
    <property type="match status" value="5"/>
</dbReference>
<dbReference type="Proteomes" id="UP000729913">
    <property type="component" value="Unassembled WGS sequence"/>
</dbReference>
<feature type="domain" description="Ig-like" evidence="7">
    <location>
        <begin position="216"/>
        <end position="310"/>
    </location>
</feature>
<evidence type="ECO:0000256" key="3">
    <source>
        <dbReference type="ARBA" id="ARBA00022553"/>
    </source>
</evidence>
<feature type="domain" description="Ig-like" evidence="7">
    <location>
        <begin position="312"/>
        <end position="415"/>
    </location>
</feature>
<keyword evidence="5" id="KW-0812">Transmembrane</keyword>
<dbReference type="GO" id="GO:0005737">
    <property type="term" value="C:cytoplasm"/>
    <property type="evidence" value="ECO:0007669"/>
    <property type="project" value="UniProtKB-SubCell"/>
</dbReference>
<evidence type="ECO:0000256" key="1">
    <source>
        <dbReference type="ARBA" id="ARBA00004496"/>
    </source>
</evidence>
<reference evidence="8" key="1">
    <citation type="submission" date="2020-03" db="EMBL/GenBank/DDBJ databases">
        <authorList>
            <person name="Chebbi M.A."/>
            <person name="Drezen J.M."/>
        </authorList>
    </citation>
    <scope>NUCLEOTIDE SEQUENCE</scope>
    <source>
        <tissue evidence="8">Whole body</tissue>
    </source>
</reference>
<keyword evidence="9" id="KW-1185">Reference proteome</keyword>
<evidence type="ECO:0000256" key="2">
    <source>
        <dbReference type="ARBA" id="ARBA00022490"/>
    </source>
</evidence>
<gene>
    <name evidence="8" type="ORF">G9C98_003549</name>
</gene>
<feature type="domain" description="Ig-like" evidence="7">
    <location>
        <begin position="621"/>
        <end position="698"/>
    </location>
</feature>
<keyword evidence="5" id="KW-0472">Membrane</keyword>
<feature type="domain" description="Ig-like" evidence="7">
    <location>
        <begin position="418"/>
        <end position="509"/>
    </location>
</feature>
<dbReference type="AlphaFoldDB" id="A0A8J5USB2"/>
<dbReference type="InterPro" id="IPR003599">
    <property type="entry name" value="Ig_sub"/>
</dbReference>
<keyword evidence="5" id="KW-1133">Transmembrane helix</keyword>
<keyword evidence="4" id="KW-1015">Disulfide bond</keyword>
<name>A0A8J5USB2_9HYME</name>
<dbReference type="EMBL" id="JAAOIC020000039">
    <property type="protein sequence ID" value="KAG8039242.1"/>
    <property type="molecule type" value="Genomic_DNA"/>
</dbReference>
<evidence type="ECO:0000256" key="6">
    <source>
        <dbReference type="SAM" id="SignalP"/>
    </source>
</evidence>
<feature type="signal peptide" evidence="6">
    <location>
        <begin position="1"/>
        <end position="24"/>
    </location>
</feature>
<evidence type="ECO:0000259" key="7">
    <source>
        <dbReference type="PROSITE" id="PS50835"/>
    </source>
</evidence>
<dbReference type="InterPro" id="IPR052385">
    <property type="entry name" value="Obscurin/Obscurin-like_Reg"/>
</dbReference>
<dbReference type="OrthoDB" id="10253878at2759"/>
<accession>A0A8J5USB2</accession>
<dbReference type="SMART" id="SM00409">
    <property type="entry name" value="IG"/>
    <property type="match status" value="5"/>
</dbReference>
<evidence type="ECO:0000256" key="5">
    <source>
        <dbReference type="SAM" id="Phobius"/>
    </source>
</evidence>
<dbReference type="PANTHER" id="PTHR35971:SF5">
    <property type="entry name" value="OBSCURIN LIKE CYTOSKELETAL ADAPTOR 1"/>
    <property type="match status" value="1"/>
</dbReference>